<dbReference type="EMBL" id="MU155406">
    <property type="protein sequence ID" value="KAF9473944.1"/>
    <property type="molecule type" value="Genomic_DNA"/>
</dbReference>
<dbReference type="OrthoDB" id="5122891at2759"/>
<comment type="caution">
    <text evidence="3">The sequence shown here is derived from an EMBL/GenBank/DDBJ whole genome shotgun (WGS) entry which is preliminary data.</text>
</comment>
<dbReference type="PANTHER" id="PTHR10622:SF10">
    <property type="entry name" value="HET DOMAIN-CONTAINING PROTEIN"/>
    <property type="match status" value="1"/>
</dbReference>
<feature type="region of interest" description="Disordered" evidence="1">
    <location>
        <begin position="106"/>
        <end position="138"/>
    </location>
</feature>
<reference evidence="3" key="1">
    <citation type="submission" date="2020-11" db="EMBL/GenBank/DDBJ databases">
        <authorList>
            <consortium name="DOE Joint Genome Institute"/>
            <person name="Ahrendt S."/>
            <person name="Riley R."/>
            <person name="Andreopoulos W."/>
            <person name="Labutti K."/>
            <person name="Pangilinan J."/>
            <person name="Ruiz-Duenas F.J."/>
            <person name="Barrasa J.M."/>
            <person name="Sanchez-Garcia M."/>
            <person name="Camarero S."/>
            <person name="Miyauchi S."/>
            <person name="Serrano A."/>
            <person name="Linde D."/>
            <person name="Babiker R."/>
            <person name="Drula E."/>
            <person name="Ayuso-Fernandez I."/>
            <person name="Pacheco R."/>
            <person name="Padilla G."/>
            <person name="Ferreira P."/>
            <person name="Barriuso J."/>
            <person name="Kellner H."/>
            <person name="Castanera R."/>
            <person name="Alfaro M."/>
            <person name="Ramirez L."/>
            <person name="Pisabarro A.G."/>
            <person name="Kuo A."/>
            <person name="Tritt A."/>
            <person name="Lipzen A."/>
            <person name="He G."/>
            <person name="Yan M."/>
            <person name="Ng V."/>
            <person name="Cullen D."/>
            <person name="Martin F."/>
            <person name="Rosso M.-N."/>
            <person name="Henrissat B."/>
            <person name="Hibbett D."/>
            <person name="Martinez A.T."/>
            <person name="Grigoriev I.V."/>
        </authorList>
    </citation>
    <scope>NUCLEOTIDE SEQUENCE</scope>
    <source>
        <strain evidence="3">CIRM-BRFM 674</strain>
    </source>
</reference>
<gene>
    <name evidence="3" type="ORF">BDN70DRAFT_997359</name>
</gene>
<keyword evidence="4" id="KW-1185">Reference proteome</keyword>
<proteinExistence type="predicted"/>
<sequence length="659" mass="74587">MDPLNEVPSSAYAEGTCFRSRDRIGDFPQSEPPIAPGQTLLLALQKLIIPLVQETLPDSKDRQYDMPLGHEAEDLLSALQRYITSIIKCRSESKSVNETTLTVDLKDKSSQVAPSRKKAGQGGNANKTSTVHGSPTQDLRNDTHELLAMAMVELQARVFNDMPIRLLRTEKQGTKICISLLDRAAIYSYLVPQLKDRFLLWKEKWQRSSTKNLIPQSQMHLIRSEWISDVAKYAILSHTWLRSTPGEVTYDDWQKGNFDLKHPPYEKVVNFCRVAEDHHSISLGWMDTICIDKSSSSELDESIRSMYKWYQKAKVCITYLAETSTISDMAADTWFTRGWTLQELLAPQRIKFYARNWRPLTQINALNDKFYSEIQLKIQKATTITPSDLSSPSSASMSRKMQWAAERKVTRGEDIAYSLMGIFNVSISIAYGEGSEAAFVRLVKKILNNSKSESLDIFNWAGPYKTNASALIPSNPQAYLLRDEQLKLPTTLREPLLLTHLGLRVSVLLLSSIPATLSTRLFTPIGDYYASVNLLKYSPHFKYPTPTVHNVLDVRTDLFTQLDLVRHRCLSFAILNCDGDEYGNIFVPTQCLAIGLLHTGHVPGAATTLESKSKVLTQKPVVFQLKKKTQNPARNPNQHETIPKIELARHGMQFLQMYL</sequence>
<dbReference type="AlphaFoldDB" id="A0A9P5YR71"/>
<protein>
    <recommendedName>
        <fullName evidence="2">Heterokaryon incompatibility domain-containing protein</fullName>
    </recommendedName>
</protein>
<dbReference type="Pfam" id="PF06985">
    <property type="entry name" value="HET"/>
    <property type="match status" value="1"/>
</dbReference>
<feature type="compositionally biased region" description="Polar residues" evidence="1">
    <location>
        <begin position="124"/>
        <end position="138"/>
    </location>
</feature>
<evidence type="ECO:0000313" key="4">
    <source>
        <dbReference type="Proteomes" id="UP000807469"/>
    </source>
</evidence>
<evidence type="ECO:0000259" key="2">
    <source>
        <dbReference type="Pfam" id="PF06985"/>
    </source>
</evidence>
<evidence type="ECO:0000256" key="1">
    <source>
        <dbReference type="SAM" id="MobiDB-lite"/>
    </source>
</evidence>
<dbReference type="InterPro" id="IPR010730">
    <property type="entry name" value="HET"/>
</dbReference>
<evidence type="ECO:0000313" key="3">
    <source>
        <dbReference type="EMBL" id="KAF9473944.1"/>
    </source>
</evidence>
<organism evidence="3 4">
    <name type="scientific">Pholiota conissans</name>
    <dbReference type="NCBI Taxonomy" id="109636"/>
    <lineage>
        <taxon>Eukaryota</taxon>
        <taxon>Fungi</taxon>
        <taxon>Dikarya</taxon>
        <taxon>Basidiomycota</taxon>
        <taxon>Agaricomycotina</taxon>
        <taxon>Agaricomycetes</taxon>
        <taxon>Agaricomycetidae</taxon>
        <taxon>Agaricales</taxon>
        <taxon>Agaricineae</taxon>
        <taxon>Strophariaceae</taxon>
        <taxon>Pholiota</taxon>
    </lineage>
</organism>
<name>A0A9P5YR71_9AGAR</name>
<dbReference type="PANTHER" id="PTHR10622">
    <property type="entry name" value="HET DOMAIN-CONTAINING PROTEIN"/>
    <property type="match status" value="1"/>
</dbReference>
<feature type="domain" description="Heterokaryon incompatibility" evidence="2">
    <location>
        <begin position="233"/>
        <end position="325"/>
    </location>
</feature>
<accession>A0A9P5YR71</accession>
<dbReference type="Proteomes" id="UP000807469">
    <property type="component" value="Unassembled WGS sequence"/>
</dbReference>